<dbReference type="PRINTS" id="PR00380">
    <property type="entry name" value="KINESINHEAVY"/>
</dbReference>
<feature type="compositionally biased region" description="Polar residues" evidence="9">
    <location>
        <begin position="526"/>
        <end position="539"/>
    </location>
</feature>
<evidence type="ECO:0000256" key="2">
    <source>
        <dbReference type="ARBA" id="ARBA00022701"/>
    </source>
</evidence>
<evidence type="ECO:0000313" key="11">
    <source>
        <dbReference type="Proteomes" id="UP001165740"/>
    </source>
</evidence>
<name>A0A9W3BML3_BIOGL</name>
<dbReference type="Pfam" id="PF00225">
    <property type="entry name" value="Kinesin"/>
    <property type="match status" value="1"/>
</dbReference>
<dbReference type="AlphaFoldDB" id="A0A9W3BML3"/>
<dbReference type="GeneID" id="106053636"/>
<dbReference type="Proteomes" id="UP001165740">
    <property type="component" value="Chromosome 10"/>
</dbReference>
<dbReference type="PANTHER" id="PTHR47968:SF36">
    <property type="entry name" value="KINESIN HEAVY CHAIN ISOFORM X1"/>
    <property type="match status" value="1"/>
</dbReference>
<feature type="compositionally biased region" description="Low complexity" evidence="9">
    <location>
        <begin position="315"/>
        <end position="326"/>
    </location>
</feature>
<keyword evidence="7" id="KW-0963">Cytoplasm</keyword>
<keyword evidence="3 8" id="KW-0547">Nucleotide-binding</keyword>
<evidence type="ECO:0000256" key="4">
    <source>
        <dbReference type="ARBA" id="ARBA00022840"/>
    </source>
</evidence>
<dbReference type="InterPro" id="IPR027417">
    <property type="entry name" value="P-loop_NTPase"/>
</dbReference>
<evidence type="ECO:0000256" key="7">
    <source>
        <dbReference type="ARBA" id="ARBA00023212"/>
    </source>
</evidence>
<feature type="domain" description="Kinesin motor" evidence="10">
    <location>
        <begin position="3"/>
        <end position="385"/>
    </location>
</feature>
<dbReference type="GO" id="GO:0005524">
    <property type="term" value="F:ATP binding"/>
    <property type="evidence" value="ECO:0007669"/>
    <property type="project" value="UniProtKB-UniRule"/>
</dbReference>
<evidence type="ECO:0000256" key="8">
    <source>
        <dbReference type="PROSITE-ProRule" id="PRU00283"/>
    </source>
</evidence>
<dbReference type="GO" id="GO:0005874">
    <property type="term" value="C:microtubule"/>
    <property type="evidence" value="ECO:0007669"/>
    <property type="project" value="UniProtKB-KW"/>
</dbReference>
<dbReference type="GO" id="GO:0007018">
    <property type="term" value="P:microtubule-based movement"/>
    <property type="evidence" value="ECO:0007669"/>
    <property type="project" value="InterPro"/>
</dbReference>
<reference evidence="12 13" key="1">
    <citation type="submission" date="2025-04" db="UniProtKB">
        <authorList>
            <consortium name="RefSeq"/>
        </authorList>
    </citation>
    <scope>IDENTIFICATION</scope>
</reference>
<gene>
    <name evidence="12 13" type="primary">LOC106053636</name>
</gene>
<evidence type="ECO:0000256" key="9">
    <source>
        <dbReference type="SAM" id="MobiDB-lite"/>
    </source>
</evidence>
<evidence type="ECO:0000259" key="10">
    <source>
        <dbReference type="PROSITE" id="PS50067"/>
    </source>
</evidence>
<dbReference type="SUPFAM" id="SSF52540">
    <property type="entry name" value="P-loop containing nucleoside triphosphate hydrolases"/>
    <property type="match status" value="1"/>
</dbReference>
<feature type="region of interest" description="Disordered" evidence="9">
    <location>
        <begin position="493"/>
        <end position="539"/>
    </location>
</feature>
<dbReference type="InterPro" id="IPR036961">
    <property type="entry name" value="Kinesin_motor_dom_sf"/>
</dbReference>
<evidence type="ECO:0000313" key="13">
    <source>
        <dbReference type="RefSeq" id="XP_055900648.1"/>
    </source>
</evidence>
<dbReference type="GO" id="GO:0003777">
    <property type="term" value="F:microtubule motor activity"/>
    <property type="evidence" value="ECO:0007669"/>
    <property type="project" value="InterPro"/>
</dbReference>
<evidence type="ECO:0000256" key="5">
    <source>
        <dbReference type="ARBA" id="ARBA00023054"/>
    </source>
</evidence>
<keyword evidence="7" id="KW-0206">Cytoskeleton</keyword>
<keyword evidence="11" id="KW-1185">Reference proteome</keyword>
<keyword evidence="6 8" id="KW-0505">Motor protein</keyword>
<accession>A0A9W3BML3</accession>
<feature type="binding site" evidence="8">
    <location>
        <begin position="93"/>
        <end position="100"/>
    </location>
    <ligand>
        <name>ATP</name>
        <dbReference type="ChEBI" id="CHEBI:30616"/>
    </ligand>
</feature>
<dbReference type="PROSITE" id="PS50067">
    <property type="entry name" value="KINESIN_MOTOR_2"/>
    <property type="match status" value="1"/>
</dbReference>
<dbReference type="SMART" id="SM00129">
    <property type="entry name" value="KISc"/>
    <property type="match status" value="1"/>
</dbReference>
<evidence type="ECO:0000256" key="1">
    <source>
        <dbReference type="ARBA" id="ARBA00004245"/>
    </source>
</evidence>
<keyword evidence="5" id="KW-0175">Coiled coil</keyword>
<evidence type="ECO:0000256" key="3">
    <source>
        <dbReference type="ARBA" id="ARBA00022741"/>
    </source>
</evidence>
<dbReference type="OrthoDB" id="3176171at2759"/>
<dbReference type="PANTHER" id="PTHR47968">
    <property type="entry name" value="CENTROMERE PROTEIN E"/>
    <property type="match status" value="1"/>
</dbReference>
<dbReference type="RefSeq" id="XP_055900648.1">
    <property type="nucleotide sequence ID" value="XM_056044673.1"/>
</dbReference>
<comment type="similarity">
    <text evidence="8">Belongs to the TRAFAC class myosin-kinesin ATPase superfamily. Kinesin family.</text>
</comment>
<protein>
    <submittedName>
        <fullName evidence="12 13">Uncharacterized protein LOC106053636 isoform X1</fullName>
    </submittedName>
</protein>
<dbReference type="GO" id="GO:0008017">
    <property type="term" value="F:microtubule binding"/>
    <property type="evidence" value="ECO:0007669"/>
    <property type="project" value="InterPro"/>
</dbReference>
<comment type="subcellular location">
    <subcellularLocation>
        <location evidence="1">Cytoplasm</location>
        <location evidence="1">Cytoskeleton</location>
    </subcellularLocation>
</comment>
<proteinExistence type="inferred from homology"/>
<organism evidence="11 13">
    <name type="scientific">Biomphalaria glabrata</name>
    <name type="common">Bloodfluke planorb</name>
    <name type="synonym">Freshwater snail</name>
    <dbReference type="NCBI Taxonomy" id="6526"/>
    <lineage>
        <taxon>Eukaryota</taxon>
        <taxon>Metazoa</taxon>
        <taxon>Spiralia</taxon>
        <taxon>Lophotrochozoa</taxon>
        <taxon>Mollusca</taxon>
        <taxon>Gastropoda</taxon>
        <taxon>Heterobranchia</taxon>
        <taxon>Euthyneura</taxon>
        <taxon>Panpulmonata</taxon>
        <taxon>Hygrophila</taxon>
        <taxon>Lymnaeoidea</taxon>
        <taxon>Planorbidae</taxon>
        <taxon>Biomphalaria</taxon>
    </lineage>
</organism>
<dbReference type="InterPro" id="IPR001752">
    <property type="entry name" value="Kinesin_motor_dom"/>
</dbReference>
<dbReference type="PROSITE" id="PS00411">
    <property type="entry name" value="KINESIN_MOTOR_1"/>
    <property type="match status" value="1"/>
</dbReference>
<dbReference type="InterPro" id="IPR027640">
    <property type="entry name" value="Kinesin-like_fam"/>
</dbReference>
<feature type="region of interest" description="Disordered" evidence="9">
    <location>
        <begin position="958"/>
        <end position="991"/>
    </location>
</feature>
<dbReference type="Gene3D" id="3.40.850.10">
    <property type="entry name" value="Kinesin motor domain"/>
    <property type="match status" value="1"/>
</dbReference>
<dbReference type="InterPro" id="IPR019821">
    <property type="entry name" value="Kinesin_motor_CS"/>
</dbReference>
<dbReference type="RefSeq" id="XP_055900647.1">
    <property type="nucleotide sequence ID" value="XM_056044672.1"/>
</dbReference>
<keyword evidence="4 8" id="KW-0067">ATP-binding</keyword>
<feature type="compositionally biased region" description="Polar residues" evidence="9">
    <location>
        <begin position="293"/>
        <end position="303"/>
    </location>
</feature>
<keyword evidence="2" id="KW-0493">Microtubule</keyword>
<feature type="region of interest" description="Disordered" evidence="9">
    <location>
        <begin position="293"/>
        <end position="331"/>
    </location>
</feature>
<evidence type="ECO:0000256" key="6">
    <source>
        <dbReference type="ARBA" id="ARBA00023175"/>
    </source>
</evidence>
<sequence>MAQIKTYARLKPSKRPYPGYEIANNVLTVHIPDSKDFLIQGYQQPIRSNISYDIIFTDIFRPEATQEDVFEGVAKDIIQNFLNGYNGTIFAYGQTGTGKTYTVEGNSNGYNARGLATRALSLIYQQLSKRTDEHISVYISYLEIYQEVAYDLLNAASRSSSLPMAPLAKSIREVTVVEGPRGSCILRGLSLHLAANEEIAQMLLYQGQANRKVAETPVNQRSSRSHAVFTVYLQVRKHESEVLVNSKLHLVDLAGSERVSKTGVDGQQLTEAKSINLSLHHLETVIIALQSDRTNTPSNTTAGDKSKGDNLPTASRSTSFTSGPSSEGNRPVKFVPYRNSLLTMVLKDSLGGNCLTAMIATISLEPENLGESISTCRFAQRVARIANNARRNEEIDDKTLIRRLKHKVADLENQVAFLRSKGKPEPISNNYLLGSLTEEDRVVCAKIMEGFLQGEIPDPVDAGICDHCRFRECLHLLKHQCLQIGNVVWPPKLPTQQAQPGRQSPADRAEAVLPNNPNRDSGDHVMNTTSQGTSPTAPTNIVLPGSTSLKNSCEAPHQSPSEATIHSSDDYLLDNQEIGQAEGGIFLGMNKGGCSTLACAKGEKSYEWKNDVDVTKSVKRVVKPGEEQLSKLDPQDLIKLDPLIKELAITHNNIKLKLLVAERELDAQHVYLTELRLRQADPEVIAKQTLVEKHLLKRQEKLRNKLTNVLIQKNKLEVLRRESGLCCPVSGTSSRVSVEEFSAGTKQTIGPANSKQVYECLRNENKTNKDAKAEMNSSLEVPFIKEIDKMESNQSSLYHPMRLNYDCETDSFLHPVAEDRNGSRSRDVVFSSASDVDASEMHVKRLQEYLDQVLNVTFIDKLASDRHCDGRPNRSYYVTGQSQTSNNPLCNAAGTQDNNISPGYDGVMPTEVKSLHDPRHSHKFAMDDRPYESSSLVTPEKNNIETLYSIRNLNNSTDAWSVSSKSSKSGSKKYSSKSRDSSTKNYNNSNNCNFQPLPSLPSYLQICVNRSLLNPFSSLEFNIKAFPSSAEVFPESLCLQQSLICPSPQQRGEELAQNKVIKKLFPTQTAETLHLNSIKGNHQTNSRNRFHDFSRQLSPCLYICSKTDAEKLHKIRHLLASLTLDSYPQLMLNYTNSIRLEVNVVSKACEGITFLLLSDARSKFIELGKSRTEDCSSGYFLSETKFPLRKTCDNKDVPSDRSPLLKGEHSHFRHISVSPCPITGSLKAHLMFFASENSVPQHEDSHLKFTLAEERRVKRTVGQAAQTIQRQWRKFRFRQ</sequence>
<evidence type="ECO:0000313" key="12">
    <source>
        <dbReference type="RefSeq" id="XP_055900647.1"/>
    </source>
</evidence>